<evidence type="ECO:0000259" key="15">
    <source>
        <dbReference type="PROSITE" id="PS50109"/>
    </source>
</evidence>
<keyword evidence="13 14" id="KW-0472">Membrane</keyword>
<evidence type="ECO:0000256" key="7">
    <source>
        <dbReference type="ARBA" id="ARBA00022692"/>
    </source>
</evidence>
<evidence type="ECO:0000256" key="5">
    <source>
        <dbReference type="ARBA" id="ARBA00022553"/>
    </source>
</evidence>
<evidence type="ECO:0000256" key="13">
    <source>
        <dbReference type="ARBA" id="ARBA00023136"/>
    </source>
</evidence>
<protein>
    <recommendedName>
        <fullName evidence="14">Sensor protein</fullName>
        <ecNumber evidence="14">2.7.13.3</ecNumber>
    </recommendedName>
</protein>
<keyword evidence="6 14" id="KW-0808">Transferase</keyword>
<dbReference type="Pfam" id="PF02518">
    <property type="entry name" value="HATPase_c"/>
    <property type="match status" value="1"/>
</dbReference>
<dbReference type="InterPro" id="IPR006290">
    <property type="entry name" value="CztS_silS_copS"/>
</dbReference>
<dbReference type="SMART" id="SM00304">
    <property type="entry name" value="HAMP"/>
    <property type="match status" value="1"/>
</dbReference>
<dbReference type="Gene3D" id="6.10.340.10">
    <property type="match status" value="1"/>
</dbReference>
<reference evidence="17 18" key="1">
    <citation type="journal article" date="2015" name="Genome Announc.">
        <title>Draft Genome Sequence of Burkholderia sp. Strain PML1(12), an Ectomycorrhizosphere-Inhabiting Bacterium with Effective Mineral-Weathering Ability.</title>
        <authorList>
            <person name="Uroz S."/>
            <person name="Oger P."/>
        </authorList>
    </citation>
    <scope>NUCLEOTIDE SEQUENCE [LARGE SCALE GENOMIC DNA]</scope>
    <source>
        <strain evidence="18">PML1(12)</strain>
    </source>
</reference>
<dbReference type="PANTHER" id="PTHR45436">
    <property type="entry name" value="SENSOR HISTIDINE KINASE YKOH"/>
    <property type="match status" value="1"/>
</dbReference>
<keyword evidence="10 14" id="KW-0067">ATP-binding</keyword>
<evidence type="ECO:0000256" key="11">
    <source>
        <dbReference type="ARBA" id="ARBA00022989"/>
    </source>
</evidence>
<dbReference type="InterPro" id="IPR005467">
    <property type="entry name" value="His_kinase_dom"/>
</dbReference>
<dbReference type="EC" id="2.7.13.3" evidence="14"/>
<keyword evidence="18" id="KW-1185">Reference proteome</keyword>
<dbReference type="InterPro" id="IPR036890">
    <property type="entry name" value="HATPase_C_sf"/>
</dbReference>
<organism evidence="17 18">
    <name type="scientific">Caballeronia mineralivorans PML1(12)</name>
    <dbReference type="NCBI Taxonomy" id="908627"/>
    <lineage>
        <taxon>Bacteria</taxon>
        <taxon>Pseudomonadati</taxon>
        <taxon>Pseudomonadota</taxon>
        <taxon>Betaproteobacteria</taxon>
        <taxon>Burkholderiales</taxon>
        <taxon>Burkholderiaceae</taxon>
        <taxon>Caballeronia</taxon>
    </lineage>
</organism>
<dbReference type="GO" id="GO:0000155">
    <property type="term" value="F:phosphorelay sensor kinase activity"/>
    <property type="evidence" value="ECO:0007669"/>
    <property type="project" value="InterPro"/>
</dbReference>
<keyword evidence="11 14" id="KW-1133">Transmembrane helix</keyword>
<evidence type="ECO:0000256" key="4">
    <source>
        <dbReference type="ARBA" id="ARBA00022519"/>
    </source>
</evidence>
<comment type="subcellular location">
    <subcellularLocation>
        <location evidence="2 14">Cell inner membrane</location>
    </subcellularLocation>
</comment>
<dbReference type="InterPro" id="IPR050428">
    <property type="entry name" value="TCS_sensor_his_kinase"/>
</dbReference>
<keyword evidence="8 14" id="KW-0547">Nucleotide-binding</keyword>
<evidence type="ECO:0000313" key="17">
    <source>
        <dbReference type="EMBL" id="KLU26139.1"/>
    </source>
</evidence>
<dbReference type="InterPro" id="IPR004358">
    <property type="entry name" value="Sig_transdc_His_kin-like_C"/>
</dbReference>
<dbReference type="GO" id="GO:0005524">
    <property type="term" value="F:ATP binding"/>
    <property type="evidence" value="ECO:0007669"/>
    <property type="project" value="UniProtKB-KW"/>
</dbReference>
<evidence type="ECO:0000256" key="12">
    <source>
        <dbReference type="ARBA" id="ARBA00023012"/>
    </source>
</evidence>
<evidence type="ECO:0000256" key="9">
    <source>
        <dbReference type="ARBA" id="ARBA00022777"/>
    </source>
</evidence>
<comment type="function">
    <text evidence="14">Member of a two-component regulatory system.</text>
</comment>
<dbReference type="SMART" id="SM00388">
    <property type="entry name" value="HisKA"/>
    <property type="match status" value="1"/>
</dbReference>
<dbReference type="InterPro" id="IPR036097">
    <property type="entry name" value="HisK_dim/P_sf"/>
</dbReference>
<keyword evidence="3 14" id="KW-1003">Cell membrane</keyword>
<dbReference type="SUPFAM" id="SSF47384">
    <property type="entry name" value="Homodimeric domain of signal transducing histidine kinase"/>
    <property type="match status" value="1"/>
</dbReference>
<evidence type="ECO:0000256" key="6">
    <source>
        <dbReference type="ARBA" id="ARBA00022679"/>
    </source>
</evidence>
<dbReference type="PRINTS" id="PR00344">
    <property type="entry name" value="BCTRLSENSOR"/>
</dbReference>
<dbReference type="Gene3D" id="1.10.287.130">
    <property type="match status" value="1"/>
</dbReference>
<keyword evidence="12 14" id="KW-0902">Two-component regulatory system</keyword>
<keyword evidence="7 14" id="KW-0812">Transmembrane</keyword>
<evidence type="ECO:0000259" key="16">
    <source>
        <dbReference type="PROSITE" id="PS50885"/>
    </source>
</evidence>
<dbReference type="PROSITE" id="PS50885">
    <property type="entry name" value="HAMP"/>
    <property type="match status" value="1"/>
</dbReference>
<comment type="caution">
    <text evidence="17">The sequence shown here is derived from an EMBL/GenBank/DDBJ whole genome shotgun (WGS) entry which is preliminary data.</text>
</comment>
<dbReference type="PANTHER" id="PTHR45436:SF3">
    <property type="entry name" value="SENSOR HISTIDINE KINASE HPRS"/>
    <property type="match status" value="1"/>
</dbReference>
<dbReference type="InterPro" id="IPR003661">
    <property type="entry name" value="HisK_dim/P_dom"/>
</dbReference>
<dbReference type="RefSeq" id="WP_047846484.1">
    <property type="nucleotide sequence ID" value="NZ_AEJF01000075.1"/>
</dbReference>
<gene>
    <name evidence="17" type="ORF">EOS_10035</name>
</gene>
<keyword evidence="4 14" id="KW-0997">Cell inner membrane</keyword>
<dbReference type="SMART" id="SM00387">
    <property type="entry name" value="HATPase_c"/>
    <property type="match status" value="1"/>
</dbReference>
<dbReference type="Pfam" id="PF00512">
    <property type="entry name" value="HisKA"/>
    <property type="match status" value="1"/>
</dbReference>
<dbReference type="OrthoDB" id="9786919at2"/>
<dbReference type="Gene3D" id="3.30.565.10">
    <property type="entry name" value="Histidine kinase-like ATPase, C-terminal domain"/>
    <property type="match status" value="1"/>
</dbReference>
<evidence type="ECO:0000256" key="1">
    <source>
        <dbReference type="ARBA" id="ARBA00000085"/>
    </source>
</evidence>
<name>A0A0J1D048_9BURK</name>
<evidence type="ECO:0000256" key="14">
    <source>
        <dbReference type="RuleBase" id="RU364088"/>
    </source>
</evidence>
<sequence length="464" mass="51519">MTAVAKPYSLLKRLTVAFSIVALLAFALVGGFLYNALALELQRRDDMEIAEKLDQFLQQARDFGSTQAVVQHSAVFHEVLQSHPAVFLALSDKRGDMLVEHSITPARKLNSVGPGRHYQHAAYSCNPPTIGSSRCIYADETLPSGETIRIVLAHVASERHSLLRSYQEDVWLAIAAGAILMGALGYAIARQGLSPVKTIGHQTSSIEAHRLNERLDIAAGPVELQEIATSVNRMLDRLERAFLRLSQFSSDLAHDMRTPLANVISSSQVTLSRTRTTEDYEILIESNIEECERLQRMIENMLFLARTDNSKQHLKLSEVDCQFELARLTSYFQGIAEGAGVHFVINGNTRILADPLMFRRAVSNLVSNALDHAAVGSDVELRTYQSEGYVVVEVTNKGQPIPPEHVEKIFDRFYRVNASRQGSAKNTGLGLAIVKSIMESHRGKVDVMSQRDNTTFALYFPRLA</sequence>
<keyword evidence="9 14" id="KW-0418">Kinase</keyword>
<evidence type="ECO:0000313" key="18">
    <source>
        <dbReference type="Proteomes" id="UP000035963"/>
    </source>
</evidence>
<feature type="domain" description="Histidine kinase" evidence="15">
    <location>
        <begin position="251"/>
        <end position="464"/>
    </location>
</feature>
<dbReference type="SUPFAM" id="SSF55874">
    <property type="entry name" value="ATPase domain of HSP90 chaperone/DNA topoisomerase II/histidine kinase"/>
    <property type="match status" value="1"/>
</dbReference>
<dbReference type="NCBIfam" id="TIGR01386">
    <property type="entry name" value="cztS_silS_copS"/>
    <property type="match status" value="1"/>
</dbReference>
<dbReference type="CDD" id="cd00082">
    <property type="entry name" value="HisKA"/>
    <property type="match status" value="1"/>
</dbReference>
<evidence type="ECO:0000256" key="2">
    <source>
        <dbReference type="ARBA" id="ARBA00004533"/>
    </source>
</evidence>
<dbReference type="GO" id="GO:0005886">
    <property type="term" value="C:plasma membrane"/>
    <property type="evidence" value="ECO:0007669"/>
    <property type="project" value="UniProtKB-SubCell"/>
</dbReference>
<evidence type="ECO:0000256" key="8">
    <source>
        <dbReference type="ARBA" id="ARBA00022741"/>
    </source>
</evidence>
<feature type="domain" description="HAMP" evidence="16">
    <location>
        <begin position="190"/>
        <end position="243"/>
    </location>
</feature>
<dbReference type="Proteomes" id="UP000035963">
    <property type="component" value="Unassembled WGS sequence"/>
</dbReference>
<feature type="transmembrane region" description="Helical" evidence="14">
    <location>
        <begin position="16"/>
        <end position="37"/>
    </location>
</feature>
<dbReference type="PATRIC" id="fig|908627.4.peg.2215"/>
<dbReference type="InterPro" id="IPR003660">
    <property type="entry name" value="HAMP_dom"/>
</dbReference>
<comment type="catalytic activity">
    <reaction evidence="1 14">
        <text>ATP + protein L-histidine = ADP + protein N-phospho-L-histidine.</text>
        <dbReference type="EC" id="2.7.13.3"/>
    </reaction>
</comment>
<dbReference type="EMBL" id="AEJF01000075">
    <property type="protein sequence ID" value="KLU26139.1"/>
    <property type="molecule type" value="Genomic_DNA"/>
</dbReference>
<dbReference type="AlphaFoldDB" id="A0A0J1D048"/>
<dbReference type="Pfam" id="PF00672">
    <property type="entry name" value="HAMP"/>
    <property type="match status" value="1"/>
</dbReference>
<dbReference type="PROSITE" id="PS50109">
    <property type="entry name" value="HIS_KIN"/>
    <property type="match status" value="1"/>
</dbReference>
<dbReference type="InterPro" id="IPR003594">
    <property type="entry name" value="HATPase_dom"/>
</dbReference>
<dbReference type="CDD" id="cd06225">
    <property type="entry name" value="HAMP"/>
    <property type="match status" value="1"/>
</dbReference>
<feature type="transmembrane region" description="Helical" evidence="14">
    <location>
        <begin position="170"/>
        <end position="189"/>
    </location>
</feature>
<evidence type="ECO:0000256" key="3">
    <source>
        <dbReference type="ARBA" id="ARBA00022475"/>
    </source>
</evidence>
<proteinExistence type="predicted"/>
<accession>A0A0J1D048</accession>
<evidence type="ECO:0000256" key="10">
    <source>
        <dbReference type="ARBA" id="ARBA00022840"/>
    </source>
</evidence>
<keyword evidence="5" id="KW-0597">Phosphoprotein</keyword>